<dbReference type="EMBL" id="CP009526">
    <property type="protein sequence ID" value="AKB50306.1"/>
    <property type="molecule type" value="Genomic_DNA"/>
</dbReference>
<dbReference type="Pfam" id="PF05727">
    <property type="entry name" value="UPF0228"/>
    <property type="match status" value="1"/>
</dbReference>
<dbReference type="KEGG" id="mbw:MSBRW_1053"/>
<reference evidence="2 3" key="1">
    <citation type="submission" date="2014-07" db="EMBL/GenBank/DDBJ databases">
        <title>Methanogenic archaea and the global carbon cycle.</title>
        <authorList>
            <person name="Henriksen J.R."/>
            <person name="Luke J."/>
            <person name="Reinhart S."/>
            <person name="Benedict M.N."/>
            <person name="Youngblut N.D."/>
            <person name="Metcalf M.E."/>
            <person name="Whitaker R.J."/>
            <person name="Metcalf W.W."/>
        </authorList>
    </citation>
    <scope>NUCLEOTIDE SEQUENCE [LARGE SCALE GENOMIC DNA]</scope>
    <source>
        <strain evidence="2 3">Wiesmoor</strain>
    </source>
</reference>
<evidence type="ECO:0000313" key="3">
    <source>
        <dbReference type="Proteomes" id="UP000033038"/>
    </source>
</evidence>
<comment type="similarity">
    <text evidence="1">Belongs to the UPF0228 family.</text>
</comment>
<evidence type="ECO:0000313" key="2">
    <source>
        <dbReference type="EMBL" id="AKB50306.1"/>
    </source>
</evidence>
<organism evidence="2 3">
    <name type="scientific">Methanosarcina barkeri str. Wiesmoor</name>
    <dbReference type="NCBI Taxonomy" id="1434109"/>
    <lineage>
        <taxon>Archaea</taxon>
        <taxon>Methanobacteriati</taxon>
        <taxon>Methanobacteriota</taxon>
        <taxon>Stenosarchaea group</taxon>
        <taxon>Methanomicrobia</taxon>
        <taxon>Methanosarcinales</taxon>
        <taxon>Methanosarcinaceae</taxon>
        <taxon>Methanosarcina</taxon>
    </lineage>
</organism>
<accession>A0A0E3LKY0</accession>
<gene>
    <name evidence="2" type="ORF">MSBRW_1053</name>
</gene>
<dbReference type="Proteomes" id="UP000033038">
    <property type="component" value="Chromosome"/>
</dbReference>
<dbReference type="GeneID" id="24822500"/>
<protein>
    <submittedName>
        <fullName evidence="2">Uncharacterized protein</fullName>
    </submittedName>
</protein>
<dbReference type="InterPro" id="IPR008887">
    <property type="entry name" value="UPF0228"/>
</dbReference>
<dbReference type="PATRIC" id="fig|1434109.4.peg.1300"/>
<proteinExistence type="inferred from homology"/>
<dbReference type="AlphaFoldDB" id="A0A0E3LKY0"/>
<dbReference type="HOGENOM" id="CLU_106567_0_0_2"/>
<sequence length="178" mass="20456">MNKISKAVVVFIVFLTLLILMMQSQEVKVAGLLIQFENETTEPEAKAILENYNIPVNYTINYNSNISRGMYYIKVDEDKINELRKDENWTSVVELKKGNYNITMLSEEFVPDENFLTMLEKNNLHLKKAVVCYIQLGDGSTDWVVGENCILERDAIRIENELETNEKVLIVGLDDIEG</sequence>
<name>A0A0E3LKY0_METBA</name>
<evidence type="ECO:0000256" key="1">
    <source>
        <dbReference type="ARBA" id="ARBA00009746"/>
    </source>
</evidence>
<dbReference type="RefSeq" id="WP_011308582.1">
    <property type="nucleotide sequence ID" value="NZ_CP009526.1"/>
</dbReference>